<proteinExistence type="predicted"/>
<dbReference type="EMBL" id="CP001287">
    <property type="protein sequence ID" value="ACK65539.1"/>
    <property type="molecule type" value="Genomic_DNA"/>
</dbReference>
<keyword evidence="6 12" id="KW-0418">Kinase</keyword>
<dbReference type="InterPro" id="IPR003594">
    <property type="entry name" value="HATPase_dom"/>
</dbReference>
<keyword evidence="7" id="KW-0067">ATP-binding</keyword>
<dbReference type="CDD" id="cd00082">
    <property type="entry name" value="HisKA"/>
    <property type="match status" value="1"/>
</dbReference>
<evidence type="ECO:0000313" key="13">
    <source>
        <dbReference type="Proteomes" id="UP000008204"/>
    </source>
</evidence>
<dbReference type="OrthoDB" id="418136at2"/>
<dbReference type="PROSITE" id="PS50109">
    <property type="entry name" value="HIS_KIN"/>
    <property type="match status" value="1"/>
</dbReference>
<organism evidence="12 13">
    <name type="scientific">Rippkaea orientalis (strain PCC 8801 / RF-1)</name>
    <name type="common">Cyanothece sp. (strain PCC 8801)</name>
    <dbReference type="NCBI Taxonomy" id="41431"/>
    <lineage>
        <taxon>Bacteria</taxon>
        <taxon>Bacillati</taxon>
        <taxon>Cyanobacteriota</taxon>
        <taxon>Cyanophyceae</taxon>
        <taxon>Oscillatoriophycideae</taxon>
        <taxon>Chroococcales</taxon>
        <taxon>Aphanothecaceae</taxon>
        <taxon>Rippkaea</taxon>
        <taxon>Rippkaea orientalis</taxon>
    </lineage>
</organism>
<dbReference type="Proteomes" id="UP000008204">
    <property type="component" value="Chromosome"/>
</dbReference>
<dbReference type="eggNOG" id="COG4251">
    <property type="taxonomic scope" value="Bacteria"/>
</dbReference>
<dbReference type="InterPro" id="IPR050351">
    <property type="entry name" value="BphY/WalK/GraS-like"/>
</dbReference>
<dbReference type="PROSITE" id="PS50110">
    <property type="entry name" value="RESPONSE_REGULATORY"/>
    <property type="match status" value="1"/>
</dbReference>
<evidence type="ECO:0000256" key="2">
    <source>
        <dbReference type="ARBA" id="ARBA00012438"/>
    </source>
</evidence>
<dbReference type="RefSeq" id="WP_012594812.1">
    <property type="nucleotide sequence ID" value="NC_011726.1"/>
</dbReference>
<comment type="catalytic activity">
    <reaction evidence="1">
        <text>ATP + protein L-histidine = ADP + protein N-phospho-L-histidine.</text>
        <dbReference type="EC" id="2.7.13.3"/>
    </reaction>
</comment>
<sequence length="374" mass="43040">MNPLNAHKGDILIVDDIPENLQLLFTMLTEQGYEVRRVLNGKQALNAAKIEPPDIILLDIKMPDLDGYQVCEKLKSTETTRDIPVIFLSALNDAFDKVKAFEVGGVDYITKPFQLQEVIIRVENQLKLLKMQQQIKQKNDELMLLNQDLKAFSYRISHDLCNHLNIINNSTYLLIEKYAKKLDEKAKSYLNLLEEEGLRMQQIIEDLLRLSQSQYIQMTFDPINLSVIVEEIITHLETDYRHQKTEFIIAPEVYATGDRGLIKIALENLLGNAYKYTAKTEKPIIEFGQLEINHQNVYFVKDNGVGFDPEQAKELFIPFHRLHTNQEFAGTGIGLATVQRIIQRHEGKIWYEAAVNQGATFYFTLKKISPLKSL</sequence>
<dbReference type="GO" id="GO:0005524">
    <property type="term" value="F:ATP binding"/>
    <property type="evidence" value="ECO:0007669"/>
    <property type="project" value="UniProtKB-KW"/>
</dbReference>
<feature type="domain" description="Response regulatory" evidence="11">
    <location>
        <begin position="10"/>
        <end position="126"/>
    </location>
</feature>
<dbReference type="InterPro" id="IPR004358">
    <property type="entry name" value="Sig_transdc_His_kin-like_C"/>
</dbReference>
<dbReference type="eggNOG" id="COG3706">
    <property type="taxonomic scope" value="Bacteria"/>
</dbReference>
<evidence type="ECO:0000256" key="5">
    <source>
        <dbReference type="ARBA" id="ARBA00022741"/>
    </source>
</evidence>
<evidence type="ECO:0000259" key="10">
    <source>
        <dbReference type="PROSITE" id="PS50109"/>
    </source>
</evidence>
<protein>
    <recommendedName>
        <fullName evidence="2">histidine kinase</fullName>
        <ecNumber evidence="2">2.7.13.3</ecNumber>
    </recommendedName>
</protein>
<dbReference type="STRING" id="41431.PCC8801_1483"/>
<keyword evidence="8" id="KW-0902">Two-component regulatory system</keyword>
<dbReference type="Gene3D" id="3.30.565.10">
    <property type="entry name" value="Histidine kinase-like ATPase, C-terminal domain"/>
    <property type="match status" value="1"/>
</dbReference>
<dbReference type="GO" id="GO:0007234">
    <property type="term" value="P:osmosensory signaling via phosphorelay pathway"/>
    <property type="evidence" value="ECO:0007669"/>
    <property type="project" value="TreeGrafter"/>
</dbReference>
<dbReference type="FunFam" id="3.30.565.10:FF:000006">
    <property type="entry name" value="Sensor histidine kinase WalK"/>
    <property type="match status" value="1"/>
</dbReference>
<dbReference type="HOGENOM" id="CLU_000445_114_72_3"/>
<dbReference type="Pfam" id="PF02518">
    <property type="entry name" value="HATPase_c"/>
    <property type="match status" value="1"/>
</dbReference>
<dbReference type="InterPro" id="IPR036097">
    <property type="entry name" value="HisK_dim/P_sf"/>
</dbReference>
<dbReference type="KEGG" id="cyp:PCC8801_1483"/>
<evidence type="ECO:0000256" key="4">
    <source>
        <dbReference type="ARBA" id="ARBA00022679"/>
    </source>
</evidence>
<dbReference type="FunFam" id="3.40.50.2300:FF:000121">
    <property type="entry name" value="Sensor histidine kinase RcsC"/>
    <property type="match status" value="1"/>
</dbReference>
<dbReference type="SUPFAM" id="SSF52172">
    <property type="entry name" value="CheY-like"/>
    <property type="match status" value="1"/>
</dbReference>
<dbReference type="SMART" id="SM00388">
    <property type="entry name" value="HisKA"/>
    <property type="match status" value="1"/>
</dbReference>
<evidence type="ECO:0000256" key="6">
    <source>
        <dbReference type="ARBA" id="ARBA00022777"/>
    </source>
</evidence>
<dbReference type="EC" id="2.7.13.3" evidence="2"/>
<evidence type="ECO:0000256" key="1">
    <source>
        <dbReference type="ARBA" id="ARBA00000085"/>
    </source>
</evidence>
<feature type="domain" description="Histidine kinase" evidence="10">
    <location>
        <begin position="155"/>
        <end position="369"/>
    </location>
</feature>
<dbReference type="GO" id="GO:0000155">
    <property type="term" value="F:phosphorelay sensor kinase activity"/>
    <property type="evidence" value="ECO:0007669"/>
    <property type="project" value="InterPro"/>
</dbReference>
<dbReference type="Gene3D" id="3.40.50.2300">
    <property type="match status" value="1"/>
</dbReference>
<gene>
    <name evidence="12" type="ordered locus">PCC8801_1483</name>
</gene>
<keyword evidence="5" id="KW-0547">Nucleotide-binding</keyword>
<evidence type="ECO:0000313" key="12">
    <source>
        <dbReference type="EMBL" id="ACK65539.1"/>
    </source>
</evidence>
<keyword evidence="13" id="KW-1185">Reference proteome</keyword>
<dbReference type="SUPFAM" id="SSF55874">
    <property type="entry name" value="ATPase domain of HSP90 chaperone/DNA topoisomerase II/histidine kinase"/>
    <property type="match status" value="1"/>
</dbReference>
<dbReference type="Pfam" id="PF00512">
    <property type="entry name" value="HisKA"/>
    <property type="match status" value="1"/>
</dbReference>
<dbReference type="Pfam" id="PF00072">
    <property type="entry name" value="Response_reg"/>
    <property type="match status" value="1"/>
</dbReference>
<accession>B7JUJ5</accession>
<evidence type="ECO:0000256" key="7">
    <source>
        <dbReference type="ARBA" id="ARBA00022840"/>
    </source>
</evidence>
<dbReference type="Gene3D" id="1.10.287.130">
    <property type="match status" value="1"/>
</dbReference>
<name>B7JUJ5_RIPO1</name>
<dbReference type="AlphaFoldDB" id="B7JUJ5"/>
<keyword evidence="4" id="KW-0808">Transferase</keyword>
<dbReference type="InterPro" id="IPR005467">
    <property type="entry name" value="His_kinase_dom"/>
</dbReference>
<dbReference type="SMART" id="SM00448">
    <property type="entry name" value="REC"/>
    <property type="match status" value="1"/>
</dbReference>
<evidence type="ECO:0000259" key="11">
    <source>
        <dbReference type="PROSITE" id="PS50110"/>
    </source>
</evidence>
<reference evidence="13" key="1">
    <citation type="journal article" date="2011" name="MBio">
        <title>Novel metabolic attributes of the genus Cyanothece, comprising a group of unicellular nitrogen-fixing Cyanobacteria.</title>
        <authorList>
            <person name="Bandyopadhyay A."/>
            <person name="Elvitigala T."/>
            <person name="Welsh E."/>
            <person name="Stockel J."/>
            <person name="Liberton M."/>
            <person name="Min H."/>
            <person name="Sherman L.A."/>
            <person name="Pakrasi H.B."/>
        </authorList>
    </citation>
    <scope>NUCLEOTIDE SEQUENCE [LARGE SCALE GENOMIC DNA]</scope>
    <source>
        <strain evidence="13">PCC 8801</strain>
    </source>
</reference>
<keyword evidence="3 9" id="KW-0597">Phosphoprotein</keyword>
<dbReference type="SMART" id="SM00387">
    <property type="entry name" value="HATPase_c"/>
    <property type="match status" value="1"/>
</dbReference>
<dbReference type="InterPro" id="IPR003661">
    <property type="entry name" value="HisK_dim/P_dom"/>
</dbReference>
<dbReference type="InterPro" id="IPR011006">
    <property type="entry name" value="CheY-like_superfamily"/>
</dbReference>
<dbReference type="PANTHER" id="PTHR42878">
    <property type="entry name" value="TWO-COMPONENT HISTIDINE KINASE"/>
    <property type="match status" value="1"/>
</dbReference>
<dbReference type="GO" id="GO:0030295">
    <property type="term" value="F:protein kinase activator activity"/>
    <property type="evidence" value="ECO:0007669"/>
    <property type="project" value="TreeGrafter"/>
</dbReference>
<dbReference type="PANTHER" id="PTHR42878:SF15">
    <property type="entry name" value="BACTERIOPHYTOCHROME"/>
    <property type="match status" value="1"/>
</dbReference>
<evidence type="ECO:0000256" key="3">
    <source>
        <dbReference type="ARBA" id="ARBA00022553"/>
    </source>
</evidence>
<feature type="modified residue" description="4-aspartylphosphate" evidence="9">
    <location>
        <position position="59"/>
    </location>
</feature>
<dbReference type="CDD" id="cd19920">
    <property type="entry name" value="REC_PA4781-like"/>
    <property type="match status" value="1"/>
</dbReference>
<dbReference type="SUPFAM" id="SSF47384">
    <property type="entry name" value="Homodimeric domain of signal transducing histidine kinase"/>
    <property type="match status" value="1"/>
</dbReference>
<dbReference type="PRINTS" id="PR00344">
    <property type="entry name" value="BCTRLSENSOR"/>
</dbReference>
<dbReference type="GO" id="GO:0000156">
    <property type="term" value="F:phosphorelay response regulator activity"/>
    <property type="evidence" value="ECO:0007669"/>
    <property type="project" value="TreeGrafter"/>
</dbReference>
<evidence type="ECO:0000256" key="9">
    <source>
        <dbReference type="PROSITE-ProRule" id="PRU00169"/>
    </source>
</evidence>
<evidence type="ECO:0000256" key="8">
    <source>
        <dbReference type="ARBA" id="ARBA00023012"/>
    </source>
</evidence>
<dbReference type="InterPro" id="IPR036890">
    <property type="entry name" value="HATPase_C_sf"/>
</dbReference>
<dbReference type="InterPro" id="IPR001789">
    <property type="entry name" value="Sig_transdc_resp-reg_receiver"/>
</dbReference>